<evidence type="ECO:0000313" key="3">
    <source>
        <dbReference type="Proteomes" id="UP001501612"/>
    </source>
</evidence>
<evidence type="ECO:0000313" key="2">
    <source>
        <dbReference type="EMBL" id="GAA1909385.1"/>
    </source>
</evidence>
<name>A0ABP5AE30_9ACTN</name>
<sequence length="152" mass="16720">MVRHPPLTRARLRHPPAVEQPLARPTTPPRRNQMANPDDWKRVRQHDEAGNAVSEVTLHVDTLASYDEATRARFEELDENPFTRNGYPREASVPVAAAGSAEPSVYEPFSKDDLLAELSRRNDGRTGDAVLVVDSKATKADIAAVLAADDKA</sequence>
<accession>A0ABP5AE30</accession>
<protein>
    <submittedName>
        <fullName evidence="2">Uncharacterized protein</fullName>
    </submittedName>
</protein>
<evidence type="ECO:0000256" key="1">
    <source>
        <dbReference type="SAM" id="MobiDB-lite"/>
    </source>
</evidence>
<reference evidence="3" key="1">
    <citation type="journal article" date="2019" name="Int. J. Syst. Evol. Microbiol.">
        <title>The Global Catalogue of Microorganisms (GCM) 10K type strain sequencing project: providing services to taxonomists for standard genome sequencing and annotation.</title>
        <authorList>
            <consortium name="The Broad Institute Genomics Platform"/>
            <consortium name="The Broad Institute Genome Sequencing Center for Infectious Disease"/>
            <person name="Wu L."/>
            <person name="Ma J."/>
        </authorList>
    </citation>
    <scope>NUCLEOTIDE SEQUENCE [LARGE SCALE GENOMIC DNA]</scope>
    <source>
        <strain evidence="3">JCM 14046</strain>
    </source>
</reference>
<dbReference type="Proteomes" id="UP001501612">
    <property type="component" value="Unassembled WGS sequence"/>
</dbReference>
<keyword evidence="3" id="KW-1185">Reference proteome</keyword>
<feature type="region of interest" description="Disordered" evidence="1">
    <location>
        <begin position="1"/>
        <end position="38"/>
    </location>
</feature>
<proteinExistence type="predicted"/>
<gene>
    <name evidence="2" type="ORF">GCM10009737_08310</name>
</gene>
<organism evidence="2 3">
    <name type="scientific">Nocardioides lentus</name>
    <dbReference type="NCBI Taxonomy" id="338077"/>
    <lineage>
        <taxon>Bacteria</taxon>
        <taxon>Bacillati</taxon>
        <taxon>Actinomycetota</taxon>
        <taxon>Actinomycetes</taxon>
        <taxon>Propionibacteriales</taxon>
        <taxon>Nocardioidaceae</taxon>
        <taxon>Nocardioides</taxon>
    </lineage>
</organism>
<dbReference type="EMBL" id="BAAAMY010000002">
    <property type="protein sequence ID" value="GAA1909385.1"/>
    <property type="molecule type" value="Genomic_DNA"/>
</dbReference>
<comment type="caution">
    <text evidence="2">The sequence shown here is derived from an EMBL/GenBank/DDBJ whole genome shotgun (WGS) entry which is preliminary data.</text>
</comment>